<evidence type="ECO:0000256" key="4">
    <source>
        <dbReference type="ARBA" id="ARBA00022989"/>
    </source>
</evidence>
<dbReference type="RefSeq" id="WP_187478913.1">
    <property type="nucleotide sequence ID" value="NZ_CP060697.1"/>
</dbReference>
<dbReference type="Gene3D" id="1.20.1080.10">
    <property type="entry name" value="Glycerol uptake facilitator protein"/>
    <property type="match status" value="2"/>
</dbReference>
<comment type="similarity">
    <text evidence="6">Belongs to the MIP/aquaporin (TC 1.A.8) family.</text>
</comment>
<dbReference type="EMBL" id="CP060697">
    <property type="protein sequence ID" value="QNM81957.1"/>
    <property type="molecule type" value="Genomic_DNA"/>
</dbReference>
<gene>
    <name evidence="9" type="ORF">H8M03_07890</name>
</gene>
<dbReference type="Pfam" id="PF00230">
    <property type="entry name" value="MIP"/>
    <property type="match status" value="1"/>
</dbReference>
<evidence type="ECO:0000256" key="7">
    <source>
        <dbReference type="SAM" id="MobiDB-lite"/>
    </source>
</evidence>
<feature type="transmembrane region" description="Helical" evidence="8">
    <location>
        <begin position="63"/>
        <end position="87"/>
    </location>
</feature>
<comment type="subcellular location">
    <subcellularLocation>
        <location evidence="1">Membrane</location>
        <topology evidence="1">Multi-pass membrane protein</topology>
    </subcellularLocation>
</comment>
<feature type="transmembrane region" description="Helical" evidence="8">
    <location>
        <begin position="148"/>
        <end position="166"/>
    </location>
</feature>
<feature type="region of interest" description="Disordered" evidence="7">
    <location>
        <begin position="1"/>
        <end position="21"/>
    </location>
</feature>
<dbReference type="PRINTS" id="PR00783">
    <property type="entry name" value="MINTRINSICP"/>
</dbReference>
<feature type="compositionally biased region" description="Low complexity" evidence="7">
    <location>
        <begin position="7"/>
        <end position="21"/>
    </location>
</feature>
<proteinExistence type="inferred from homology"/>
<dbReference type="AlphaFoldDB" id="A0A7G9L008"/>
<dbReference type="InterPro" id="IPR023271">
    <property type="entry name" value="Aquaporin-like"/>
</dbReference>
<organism evidence="9 10">
    <name type="scientific">Sphingomonas sabuli</name>
    <dbReference type="NCBI Taxonomy" id="2764186"/>
    <lineage>
        <taxon>Bacteria</taxon>
        <taxon>Pseudomonadati</taxon>
        <taxon>Pseudomonadota</taxon>
        <taxon>Alphaproteobacteria</taxon>
        <taxon>Sphingomonadales</taxon>
        <taxon>Sphingomonadaceae</taxon>
        <taxon>Sphingomonas</taxon>
    </lineage>
</organism>
<keyword evidence="2 6" id="KW-0813">Transport</keyword>
<keyword evidence="10" id="KW-1185">Reference proteome</keyword>
<name>A0A7G9L008_9SPHN</name>
<evidence type="ECO:0000313" key="10">
    <source>
        <dbReference type="Proteomes" id="UP000515861"/>
    </source>
</evidence>
<evidence type="ECO:0000313" key="9">
    <source>
        <dbReference type="EMBL" id="QNM81957.1"/>
    </source>
</evidence>
<dbReference type="PANTHER" id="PTHR45724">
    <property type="entry name" value="AQUAPORIN NIP2-1"/>
    <property type="match status" value="1"/>
</dbReference>
<evidence type="ECO:0000256" key="1">
    <source>
        <dbReference type="ARBA" id="ARBA00004141"/>
    </source>
</evidence>
<reference evidence="9 10" key="1">
    <citation type="submission" date="2020-08" db="EMBL/GenBank/DDBJ databases">
        <title>Sphingomonas sp. sand1-3 16S ribosomal RNA gene Genome sequencing and assembly.</title>
        <authorList>
            <person name="Kang M."/>
        </authorList>
    </citation>
    <scope>NUCLEOTIDE SEQUENCE [LARGE SCALE GENOMIC DNA]</scope>
    <source>
        <strain evidence="10">sand1-3</strain>
    </source>
</reference>
<feature type="transmembrane region" description="Helical" evidence="8">
    <location>
        <begin position="173"/>
        <end position="198"/>
    </location>
</feature>
<evidence type="ECO:0000256" key="6">
    <source>
        <dbReference type="RuleBase" id="RU000477"/>
    </source>
</evidence>
<keyword evidence="4 8" id="KW-1133">Transmembrane helix</keyword>
<keyword evidence="5 8" id="KW-0472">Membrane</keyword>
<keyword evidence="3 6" id="KW-0812">Transmembrane</keyword>
<feature type="transmembrane region" description="Helical" evidence="8">
    <location>
        <begin position="30"/>
        <end position="51"/>
    </location>
</feature>
<feature type="transmembrane region" description="Helical" evidence="8">
    <location>
        <begin position="218"/>
        <end position="238"/>
    </location>
</feature>
<dbReference type="KEGG" id="ssau:H8M03_07890"/>
<dbReference type="Proteomes" id="UP000515861">
    <property type="component" value="Chromosome"/>
</dbReference>
<evidence type="ECO:0000256" key="3">
    <source>
        <dbReference type="ARBA" id="ARBA00022692"/>
    </source>
</evidence>
<protein>
    <submittedName>
        <fullName evidence="9">Aquaporin family protein</fullName>
    </submittedName>
</protein>
<dbReference type="PANTHER" id="PTHR45724:SF13">
    <property type="entry name" value="AQUAPORIN NIP1-1-RELATED"/>
    <property type="match status" value="1"/>
</dbReference>
<evidence type="ECO:0000256" key="8">
    <source>
        <dbReference type="SAM" id="Phobius"/>
    </source>
</evidence>
<dbReference type="GO" id="GO:0015267">
    <property type="term" value="F:channel activity"/>
    <property type="evidence" value="ECO:0007669"/>
    <property type="project" value="InterPro"/>
</dbReference>
<sequence>MAHDATVRSSAPATSTARAPAGQPPLAQRLAAEAIASFFLFACVIGSGIMASNLAQGNDAVALLANTIATGAILFVLITIFGPVSGAHMNPAVTLVAASRRDLPWSEAAAYIGAQLAFGIAGAWAAHLMFDLPTLQVSLRARTGLGQWAGEAIATFGLVLTILGTLRYRRSAVAAAVALYICAAYWFTSSTSFANPAITVARSLSDTFAGIAPRDVPGFVIAQLVGAAAGALAARHLFDRA</sequence>
<accession>A0A7G9L008</accession>
<dbReference type="InterPro" id="IPR000425">
    <property type="entry name" value="MIP"/>
</dbReference>
<feature type="transmembrane region" description="Helical" evidence="8">
    <location>
        <begin position="108"/>
        <end position="128"/>
    </location>
</feature>
<dbReference type="InterPro" id="IPR034294">
    <property type="entry name" value="Aquaporin_transptr"/>
</dbReference>
<dbReference type="GO" id="GO:0016020">
    <property type="term" value="C:membrane"/>
    <property type="evidence" value="ECO:0007669"/>
    <property type="project" value="UniProtKB-SubCell"/>
</dbReference>
<evidence type="ECO:0000256" key="2">
    <source>
        <dbReference type="ARBA" id="ARBA00022448"/>
    </source>
</evidence>
<evidence type="ECO:0000256" key="5">
    <source>
        <dbReference type="ARBA" id="ARBA00023136"/>
    </source>
</evidence>
<dbReference type="SUPFAM" id="SSF81338">
    <property type="entry name" value="Aquaporin-like"/>
    <property type="match status" value="1"/>
</dbReference>